<organism evidence="2 3">
    <name type="scientific">Paucilactobacillus vaccinostercus DSM 20634</name>
    <dbReference type="NCBI Taxonomy" id="1423813"/>
    <lineage>
        <taxon>Bacteria</taxon>
        <taxon>Bacillati</taxon>
        <taxon>Bacillota</taxon>
        <taxon>Bacilli</taxon>
        <taxon>Lactobacillales</taxon>
        <taxon>Lactobacillaceae</taxon>
        <taxon>Paucilactobacillus</taxon>
    </lineage>
</organism>
<dbReference type="InterPro" id="IPR006056">
    <property type="entry name" value="RidA"/>
</dbReference>
<dbReference type="NCBIfam" id="TIGR00004">
    <property type="entry name" value="Rid family detoxifying hydrolase"/>
    <property type="match status" value="1"/>
</dbReference>
<dbReference type="Pfam" id="PF01042">
    <property type="entry name" value="Ribonuc_L-PSP"/>
    <property type="match status" value="1"/>
</dbReference>
<evidence type="ECO:0000313" key="3">
    <source>
        <dbReference type="Proteomes" id="UP000051733"/>
    </source>
</evidence>
<dbReference type="PATRIC" id="fig|1423813.3.peg.1769"/>
<dbReference type="STRING" id="1423813.FC26_GL001742"/>
<evidence type="ECO:0000256" key="1">
    <source>
        <dbReference type="ARBA" id="ARBA00010552"/>
    </source>
</evidence>
<name>A0A0R2A3U3_9LACO</name>
<dbReference type="GO" id="GO:0005829">
    <property type="term" value="C:cytosol"/>
    <property type="evidence" value="ECO:0007669"/>
    <property type="project" value="TreeGrafter"/>
</dbReference>
<protein>
    <submittedName>
        <fullName evidence="2">Endoribonuclease L-PSP</fullName>
    </submittedName>
</protein>
<comment type="similarity">
    <text evidence="1">Belongs to the RutC family.</text>
</comment>
<dbReference type="PANTHER" id="PTHR11803:SF58">
    <property type="entry name" value="PROTEIN HMF1-RELATED"/>
    <property type="match status" value="1"/>
</dbReference>
<sequence length="127" mass="13453">MKKVIATPNAPAALGPYSQAVFANGVLYGSGQVGLNPETGEFAGTTIEAQARQIFRNINAVLTEAGFTPADVVKTTIFLDNVADFATVNGLYEQFFQNSQVLPARSCVEVAQLPAGALIEIEYIATK</sequence>
<dbReference type="InterPro" id="IPR019897">
    <property type="entry name" value="RidA_CS"/>
</dbReference>
<dbReference type="SUPFAM" id="SSF55298">
    <property type="entry name" value="YjgF-like"/>
    <property type="match status" value="1"/>
</dbReference>
<comment type="caution">
    <text evidence="2">The sequence shown here is derived from an EMBL/GenBank/DDBJ whole genome shotgun (WGS) entry which is preliminary data.</text>
</comment>
<keyword evidence="3" id="KW-1185">Reference proteome</keyword>
<dbReference type="Gene3D" id="3.30.1330.40">
    <property type="entry name" value="RutC-like"/>
    <property type="match status" value="1"/>
</dbReference>
<dbReference type="InterPro" id="IPR006175">
    <property type="entry name" value="YjgF/YER057c/UK114"/>
</dbReference>
<proteinExistence type="inferred from homology"/>
<dbReference type="Proteomes" id="UP000051733">
    <property type="component" value="Unassembled WGS sequence"/>
</dbReference>
<dbReference type="GO" id="GO:0019239">
    <property type="term" value="F:deaminase activity"/>
    <property type="evidence" value="ECO:0007669"/>
    <property type="project" value="TreeGrafter"/>
</dbReference>
<dbReference type="OrthoDB" id="9803101at2"/>
<evidence type="ECO:0000313" key="2">
    <source>
        <dbReference type="EMBL" id="KRM61664.1"/>
    </source>
</evidence>
<reference evidence="2 3" key="1">
    <citation type="journal article" date="2015" name="Genome Announc.">
        <title>Expanding the biotechnology potential of lactobacilli through comparative genomics of 213 strains and associated genera.</title>
        <authorList>
            <person name="Sun Z."/>
            <person name="Harris H.M."/>
            <person name="McCann A."/>
            <person name="Guo C."/>
            <person name="Argimon S."/>
            <person name="Zhang W."/>
            <person name="Yang X."/>
            <person name="Jeffery I.B."/>
            <person name="Cooney J.C."/>
            <person name="Kagawa T.F."/>
            <person name="Liu W."/>
            <person name="Song Y."/>
            <person name="Salvetti E."/>
            <person name="Wrobel A."/>
            <person name="Rasinkangas P."/>
            <person name="Parkhill J."/>
            <person name="Rea M.C."/>
            <person name="O'Sullivan O."/>
            <person name="Ritari J."/>
            <person name="Douillard F.P."/>
            <person name="Paul Ross R."/>
            <person name="Yang R."/>
            <person name="Briner A.E."/>
            <person name="Felis G.E."/>
            <person name="de Vos W.M."/>
            <person name="Barrangou R."/>
            <person name="Klaenhammer T.R."/>
            <person name="Caufield P.W."/>
            <person name="Cui Y."/>
            <person name="Zhang H."/>
            <person name="O'Toole P.W."/>
        </authorList>
    </citation>
    <scope>NUCLEOTIDE SEQUENCE [LARGE SCALE GENOMIC DNA]</scope>
    <source>
        <strain evidence="2 3">DSM 20634</strain>
    </source>
</reference>
<dbReference type="PROSITE" id="PS01094">
    <property type="entry name" value="UPF0076"/>
    <property type="match status" value="1"/>
</dbReference>
<dbReference type="CDD" id="cd00448">
    <property type="entry name" value="YjgF_YER057c_UK114_family"/>
    <property type="match status" value="1"/>
</dbReference>
<accession>A0A0R2A3U3</accession>
<gene>
    <name evidence="2" type="ORF">FC26_GL001742</name>
</gene>
<dbReference type="InterPro" id="IPR035959">
    <property type="entry name" value="RutC-like_sf"/>
</dbReference>
<dbReference type="AlphaFoldDB" id="A0A0R2A3U3"/>
<dbReference type="PANTHER" id="PTHR11803">
    <property type="entry name" value="2-IMINOBUTANOATE/2-IMINOPROPANOATE DEAMINASE RIDA"/>
    <property type="match status" value="1"/>
</dbReference>
<dbReference type="EMBL" id="AYYY01000025">
    <property type="protein sequence ID" value="KRM61664.1"/>
    <property type="molecule type" value="Genomic_DNA"/>
</dbReference>
<dbReference type="FunFam" id="3.30.1330.40:FF:000001">
    <property type="entry name" value="L-PSP family endoribonuclease"/>
    <property type="match status" value="1"/>
</dbReference>
<dbReference type="RefSeq" id="WP_057779011.1">
    <property type="nucleotide sequence ID" value="NZ_AYYY01000025.1"/>
</dbReference>